<dbReference type="EMBL" id="JOKN01000030">
    <property type="protein sequence ID" value="KEQ56165.1"/>
    <property type="molecule type" value="Genomic_DNA"/>
</dbReference>
<sequence length="318" mass="35923">MYKKVGIVGIFSFLMLFSAIQTSDAELWELIIDLNVEKGAIVSGETLVVTGKVVDHAYKPIRGAEVLIRTGSETTKAFTTPEGTFKGEFKNFDRVPGTYTINVIATWYGMTGLETTQVQVKGDASPVSLLQQKLDTEEARKYLSSEESDFEKDPIGQTLFKYYHGLLQELILENKEAMQPNEDELFVEEQREIADELTEQAIEEYNPGNGVFEGLNYEDYVNSLDPEIQDIVSSQLNFTKNLFEEAQIVRAQIIAEGGTYEEAQQAYLEMLSIPKEKLEEFNDQKLEELENSQESEDSSEESEDSSEESEDSSEEKND</sequence>
<dbReference type="Proteomes" id="UP000028059">
    <property type="component" value="Unassembled WGS sequence"/>
</dbReference>
<feature type="compositionally biased region" description="Basic and acidic residues" evidence="1">
    <location>
        <begin position="279"/>
        <end position="288"/>
    </location>
</feature>
<protein>
    <recommendedName>
        <fullName evidence="4">Carboxypeptidase regulatory-like domain-containing protein</fullName>
    </recommendedName>
</protein>
<evidence type="ECO:0000313" key="3">
    <source>
        <dbReference type="Proteomes" id="UP000028059"/>
    </source>
</evidence>
<dbReference type="AlphaFoldDB" id="A0A081RLU2"/>
<evidence type="ECO:0008006" key="4">
    <source>
        <dbReference type="Google" id="ProtNLM"/>
    </source>
</evidence>
<reference evidence="2 3" key="1">
    <citation type="submission" date="2014-06" db="EMBL/GenBank/DDBJ databases">
        <authorList>
            <person name="Ngugi D.K."/>
            <person name="Blom J."/>
            <person name="Alam I."/>
            <person name="Rashid M."/>
            <person name="Ba Alawi W."/>
            <person name="Zhang G."/>
            <person name="Hikmawan T."/>
            <person name="Guan Y."/>
            <person name="Antunes A."/>
            <person name="Siam R."/>
            <person name="ElDorry H."/>
            <person name="Bajic V."/>
            <person name="Stingl U."/>
        </authorList>
    </citation>
    <scope>NUCLEOTIDE SEQUENCE [LARGE SCALE GENOMIC DNA]</scope>
    <source>
        <strain evidence="2">SCGC AAA799-N04</strain>
    </source>
</reference>
<dbReference type="InterPro" id="IPR008969">
    <property type="entry name" value="CarboxyPept-like_regulatory"/>
</dbReference>
<evidence type="ECO:0000256" key="1">
    <source>
        <dbReference type="SAM" id="MobiDB-lite"/>
    </source>
</evidence>
<accession>A0A081RLU2</accession>
<keyword evidence="3" id="KW-1185">Reference proteome</keyword>
<organism evidence="2 3">
    <name type="scientific">Marine Group I thaumarchaeote SCGC AAA799-N04</name>
    <dbReference type="NCBI Taxonomy" id="1502293"/>
    <lineage>
        <taxon>Archaea</taxon>
        <taxon>Nitrososphaerota</taxon>
        <taxon>Marine Group I</taxon>
    </lineage>
</organism>
<name>A0A081RLU2_9ARCH</name>
<evidence type="ECO:0000313" key="2">
    <source>
        <dbReference type="EMBL" id="KEQ56165.1"/>
    </source>
</evidence>
<dbReference type="SUPFAM" id="SSF49464">
    <property type="entry name" value="Carboxypeptidase regulatory domain-like"/>
    <property type="match status" value="1"/>
</dbReference>
<dbReference type="PATRIC" id="fig|1502293.3.peg.1315"/>
<comment type="caution">
    <text evidence="2">The sequence shown here is derived from an EMBL/GenBank/DDBJ whole genome shotgun (WGS) entry which is preliminary data.</text>
</comment>
<proteinExistence type="predicted"/>
<feature type="compositionally biased region" description="Acidic residues" evidence="1">
    <location>
        <begin position="289"/>
        <end position="318"/>
    </location>
</feature>
<gene>
    <name evidence="2" type="ORF">AAA799N04_01419</name>
</gene>
<feature type="region of interest" description="Disordered" evidence="1">
    <location>
        <begin position="279"/>
        <end position="318"/>
    </location>
</feature>
<dbReference type="Gene3D" id="2.60.40.1120">
    <property type="entry name" value="Carboxypeptidase-like, regulatory domain"/>
    <property type="match status" value="1"/>
</dbReference>